<accession>A0ABV0BZN2</accession>
<dbReference type="InterPro" id="IPR010099">
    <property type="entry name" value="SDR39U1"/>
</dbReference>
<evidence type="ECO:0000256" key="1">
    <source>
        <dbReference type="ARBA" id="ARBA00009353"/>
    </source>
</evidence>
<protein>
    <submittedName>
        <fullName evidence="4">TIGR01777 family oxidoreductase</fullName>
    </submittedName>
</protein>
<proteinExistence type="inferred from homology"/>
<dbReference type="NCBIfam" id="TIGR01777">
    <property type="entry name" value="yfcH"/>
    <property type="match status" value="1"/>
</dbReference>
<evidence type="ECO:0000313" key="5">
    <source>
        <dbReference type="Proteomes" id="UP001409291"/>
    </source>
</evidence>
<dbReference type="RefSeq" id="WP_168127473.1">
    <property type="nucleotide sequence ID" value="NZ_JBDJLH010000003.1"/>
</dbReference>
<dbReference type="Pfam" id="PF01370">
    <property type="entry name" value="Epimerase"/>
    <property type="match status" value="1"/>
</dbReference>
<organism evidence="4 5">
    <name type="scientific">Sphingobacterium kitahiroshimense</name>
    <dbReference type="NCBI Taxonomy" id="470446"/>
    <lineage>
        <taxon>Bacteria</taxon>
        <taxon>Pseudomonadati</taxon>
        <taxon>Bacteroidota</taxon>
        <taxon>Sphingobacteriia</taxon>
        <taxon>Sphingobacteriales</taxon>
        <taxon>Sphingobacteriaceae</taxon>
        <taxon>Sphingobacterium</taxon>
    </lineage>
</organism>
<sequence length="321" mass="36088">MRNDHIIYKLKDLGTMETVILAGGTGTIGRHLTKLLVSEGFHVIIFSRNPSVNKDSNHIEHLHWDPDTKRINNDAIKRADYIINLAGAGIADKRWTKKRRQELISSRVNSGNLIAEALQQLPNKIKAVISTSAVGWYGADKKPGHAFTENEEQGTDFLSWTCKLWEDSVKPVELLHKRVVIFRLGVVFSKDEGALKELTKSLKFKSATYLGSGKQKMSWIHIDDLCKLYLTAIRNNEIVGIYNAVSSEVLAQKIIIDRIAKQKVGSIYLPIYVPAFLLKFALGQMGEEVLLTSTTASNQKIIDTGFNFKYPFLTEECIKTL</sequence>
<dbReference type="InterPro" id="IPR013549">
    <property type="entry name" value="DUF1731"/>
</dbReference>
<feature type="domain" description="NAD-dependent epimerase/dehydratase" evidence="2">
    <location>
        <begin position="19"/>
        <end position="243"/>
    </location>
</feature>
<evidence type="ECO:0000259" key="2">
    <source>
        <dbReference type="Pfam" id="PF01370"/>
    </source>
</evidence>
<dbReference type="EMBL" id="JBDJNQ010000008">
    <property type="protein sequence ID" value="MEN5378817.1"/>
    <property type="molecule type" value="Genomic_DNA"/>
</dbReference>
<feature type="domain" description="DUF1731" evidence="3">
    <location>
        <begin position="273"/>
        <end position="313"/>
    </location>
</feature>
<name>A0ABV0BZN2_9SPHI</name>
<dbReference type="Gene3D" id="3.40.50.720">
    <property type="entry name" value="NAD(P)-binding Rossmann-like Domain"/>
    <property type="match status" value="1"/>
</dbReference>
<comment type="caution">
    <text evidence="4">The sequence shown here is derived from an EMBL/GenBank/DDBJ whole genome shotgun (WGS) entry which is preliminary data.</text>
</comment>
<keyword evidence="5" id="KW-1185">Reference proteome</keyword>
<comment type="similarity">
    <text evidence="1">Belongs to the NAD(P)-dependent epimerase/dehydratase family. SDR39U1 subfamily.</text>
</comment>
<dbReference type="InterPro" id="IPR001509">
    <property type="entry name" value="Epimerase_deHydtase"/>
</dbReference>
<dbReference type="PANTHER" id="PTHR11092:SF0">
    <property type="entry name" value="EPIMERASE FAMILY PROTEIN SDR39U1"/>
    <property type="match status" value="1"/>
</dbReference>
<evidence type="ECO:0000313" key="4">
    <source>
        <dbReference type="EMBL" id="MEN5378817.1"/>
    </source>
</evidence>
<reference evidence="4 5" key="1">
    <citation type="submission" date="2024-04" db="EMBL/GenBank/DDBJ databases">
        <title>WGS of bacteria from Torrens River.</title>
        <authorList>
            <person name="Wyrsch E.R."/>
            <person name="Drigo B."/>
        </authorList>
    </citation>
    <scope>NUCLEOTIDE SEQUENCE [LARGE SCALE GENOMIC DNA]</scope>
    <source>
        <strain evidence="4 5">TWI391</strain>
    </source>
</reference>
<dbReference type="SUPFAM" id="SSF51735">
    <property type="entry name" value="NAD(P)-binding Rossmann-fold domains"/>
    <property type="match status" value="1"/>
</dbReference>
<dbReference type="InterPro" id="IPR036291">
    <property type="entry name" value="NAD(P)-bd_dom_sf"/>
</dbReference>
<dbReference type="Pfam" id="PF08338">
    <property type="entry name" value="DUF1731"/>
    <property type="match status" value="1"/>
</dbReference>
<dbReference type="PANTHER" id="PTHR11092">
    <property type="entry name" value="SUGAR NUCLEOTIDE EPIMERASE RELATED"/>
    <property type="match status" value="1"/>
</dbReference>
<evidence type="ECO:0000259" key="3">
    <source>
        <dbReference type="Pfam" id="PF08338"/>
    </source>
</evidence>
<dbReference type="Proteomes" id="UP001409291">
    <property type="component" value="Unassembled WGS sequence"/>
</dbReference>
<gene>
    <name evidence="4" type="ORF">ABE541_16265</name>
</gene>